<evidence type="ECO:0000256" key="1">
    <source>
        <dbReference type="SAM" id="SignalP"/>
    </source>
</evidence>
<organism evidence="2 3">
    <name type="scientific">Thermonema lapsum</name>
    <dbReference type="NCBI Taxonomy" id="28195"/>
    <lineage>
        <taxon>Bacteria</taxon>
        <taxon>Pseudomonadati</taxon>
        <taxon>Bacteroidota</taxon>
        <taxon>Cytophagia</taxon>
        <taxon>Cytophagales</taxon>
        <taxon>Thermonemataceae</taxon>
        <taxon>Thermonema</taxon>
    </lineage>
</organism>
<feature type="signal peptide" evidence="1">
    <location>
        <begin position="1"/>
        <end position="26"/>
    </location>
</feature>
<dbReference type="AlphaFoldDB" id="A0A846MM96"/>
<name>A0A846MM96_9BACT</name>
<dbReference type="EMBL" id="JAASRN010000001">
    <property type="protein sequence ID" value="NIK72658.1"/>
    <property type="molecule type" value="Genomic_DNA"/>
</dbReference>
<comment type="caution">
    <text evidence="2">The sequence shown here is derived from an EMBL/GenBank/DDBJ whole genome shotgun (WGS) entry which is preliminary data.</text>
</comment>
<dbReference type="Proteomes" id="UP000537126">
    <property type="component" value="Unassembled WGS sequence"/>
</dbReference>
<evidence type="ECO:0000313" key="3">
    <source>
        <dbReference type="Proteomes" id="UP000537126"/>
    </source>
</evidence>
<keyword evidence="3" id="KW-1185">Reference proteome</keyword>
<keyword evidence="1" id="KW-0732">Signal</keyword>
<proteinExistence type="predicted"/>
<evidence type="ECO:0000313" key="2">
    <source>
        <dbReference type="EMBL" id="NIK72658.1"/>
    </source>
</evidence>
<accession>A0A846MM96</accession>
<sequence>MKQRYKQLLLFAFVLLGICYASSATAQVRKSWVDKKFYLSQELPDSLLCGQCKGTGYYETCPDVNCYQGKCLACKGTGHCAYCYGKGSVKQGGKKVDCLRCEDGVCSRCLGNTLCATCQGAGRLICKVCLGTGKK</sequence>
<dbReference type="RefSeq" id="WP_166917975.1">
    <property type="nucleotide sequence ID" value="NZ_JAASRN010000001.1"/>
</dbReference>
<protein>
    <submittedName>
        <fullName evidence="2">Uncharacterized protein</fullName>
    </submittedName>
</protein>
<gene>
    <name evidence="2" type="ORF">FHS56_000144</name>
</gene>
<feature type="chain" id="PRO_5032947488" evidence="1">
    <location>
        <begin position="27"/>
        <end position="135"/>
    </location>
</feature>
<reference evidence="2 3" key="1">
    <citation type="submission" date="2020-03" db="EMBL/GenBank/DDBJ databases">
        <title>Genomic Encyclopedia of Type Strains, Phase IV (KMG-IV): sequencing the most valuable type-strain genomes for metagenomic binning, comparative biology and taxonomic classification.</title>
        <authorList>
            <person name="Goeker M."/>
        </authorList>
    </citation>
    <scope>NUCLEOTIDE SEQUENCE [LARGE SCALE GENOMIC DNA]</scope>
    <source>
        <strain evidence="2 3">DSM 5718</strain>
    </source>
</reference>